<comment type="caution">
    <text evidence="1">The sequence shown here is derived from an EMBL/GenBank/DDBJ whole genome shotgun (WGS) entry which is preliminary data.</text>
</comment>
<dbReference type="Proteomes" id="UP000759443">
    <property type="component" value="Unassembled WGS sequence"/>
</dbReference>
<dbReference type="EMBL" id="JAGGJU010000001">
    <property type="protein sequence ID" value="MBP1848833.1"/>
    <property type="molecule type" value="Genomic_DNA"/>
</dbReference>
<gene>
    <name evidence="1" type="ORF">J2Z17_000250</name>
</gene>
<protein>
    <recommendedName>
        <fullName evidence="3">Minor tail protein</fullName>
    </recommendedName>
</protein>
<reference evidence="1 2" key="1">
    <citation type="submission" date="2021-03" db="EMBL/GenBank/DDBJ databases">
        <title>Genomic Encyclopedia of Type Strains, Phase IV (KMG-IV): sequencing the most valuable type-strain genomes for metagenomic binning, comparative biology and taxonomic classification.</title>
        <authorList>
            <person name="Goeker M."/>
        </authorList>
    </citation>
    <scope>NUCLEOTIDE SEQUENCE [LARGE SCALE GENOMIC DNA]</scope>
    <source>
        <strain evidence="1 2">DSM 21600</strain>
    </source>
</reference>
<dbReference type="RefSeq" id="WP_209941463.1">
    <property type="nucleotide sequence ID" value="NZ_JAGGJU010000001.1"/>
</dbReference>
<organism evidence="1 2">
    <name type="scientific">Rhizobium halophytocola</name>
    <dbReference type="NCBI Taxonomy" id="735519"/>
    <lineage>
        <taxon>Bacteria</taxon>
        <taxon>Pseudomonadati</taxon>
        <taxon>Pseudomonadota</taxon>
        <taxon>Alphaproteobacteria</taxon>
        <taxon>Hyphomicrobiales</taxon>
        <taxon>Rhizobiaceae</taxon>
        <taxon>Rhizobium/Agrobacterium group</taxon>
        <taxon>Rhizobium</taxon>
    </lineage>
</organism>
<name>A0ABS4DT05_9HYPH</name>
<accession>A0ABS4DT05</accession>
<evidence type="ECO:0000313" key="1">
    <source>
        <dbReference type="EMBL" id="MBP1848833.1"/>
    </source>
</evidence>
<evidence type="ECO:0008006" key="3">
    <source>
        <dbReference type="Google" id="ProtNLM"/>
    </source>
</evidence>
<evidence type="ECO:0000313" key="2">
    <source>
        <dbReference type="Proteomes" id="UP000759443"/>
    </source>
</evidence>
<keyword evidence="2" id="KW-1185">Reference proteome</keyword>
<sequence>MTTYTLKVRNLSEFAKSYVWFMEPPIVTSKGGSTPVFTNAWVTFNAVTSGSNDTVIYTDETFAYWSKTPIQVAPGTTMGEAGDAPVDTSLQDTLSFFGSVATGGVGFGPVTHGGASTGSYSIITTCDFNRSNGYLFGLARPGSIPGIPSPVATFVAQPNETYNVTPVIKFFVSDGLFVPGAIIDYGQVSTKAQVVDFTGRSQTSVVVTHGENGDFSAEYY</sequence>
<proteinExistence type="predicted"/>